<evidence type="ECO:0000313" key="4">
    <source>
        <dbReference type="Proteomes" id="UP001497444"/>
    </source>
</evidence>
<proteinExistence type="predicted"/>
<dbReference type="InterPro" id="IPR025131">
    <property type="entry name" value="DUF4057"/>
</dbReference>
<feature type="domain" description="DUF4057" evidence="2">
    <location>
        <begin position="43"/>
        <end position="399"/>
    </location>
</feature>
<protein>
    <recommendedName>
        <fullName evidence="2">DUF4057 domain-containing protein</fullName>
    </recommendedName>
</protein>
<dbReference type="PANTHER" id="PTHR31132">
    <property type="entry name" value="N-LYSINE METHYLTRANSFERASE"/>
    <property type="match status" value="1"/>
</dbReference>
<name>A0ABP0W695_9BRYO</name>
<evidence type="ECO:0000313" key="3">
    <source>
        <dbReference type="EMBL" id="CAK9261433.1"/>
    </source>
</evidence>
<sequence>MSTVAANSGMSHGRRGNTPPGGASTFDLFSWSEGPDVTRSPPPVRHTATNDSNAFVSASDQSSSSDSPVGRPTIRMHQPAGGISTITFGEQLSAEEADALLKRRPGSDLKKREMYGSGIFPGGGGHGAAAASSDDQDQVGGPNGTAAAPVVDTRTSIRCYQSVGGAGVSQISFGGENCASPKKAVTVPEVAKQKELSGTVETTDDLAARRVCSNAKSKELIGSKIFAAPTAADSLHIPYSRAQELLMRREEYYNSSKQLQGVSADQPDQPAAPRNIHTSVKVSNPAGGRCQISFGPEDGDQSSNDHLDVNSRKLHDQKKAELSGHGIFTEYIRSAQSGDSTSAAYYTGSSSDQKNLHHQLSKAKLKEISGSDIFSDDKPADRDFIGGIRKPPGGGSTISLQ</sequence>
<organism evidence="3 4">
    <name type="scientific">Sphagnum jensenii</name>
    <dbReference type="NCBI Taxonomy" id="128206"/>
    <lineage>
        <taxon>Eukaryota</taxon>
        <taxon>Viridiplantae</taxon>
        <taxon>Streptophyta</taxon>
        <taxon>Embryophyta</taxon>
        <taxon>Bryophyta</taxon>
        <taxon>Sphagnophytina</taxon>
        <taxon>Sphagnopsida</taxon>
        <taxon>Sphagnales</taxon>
        <taxon>Sphagnaceae</taxon>
        <taxon>Sphagnum</taxon>
    </lineage>
</organism>
<feature type="compositionally biased region" description="Polar residues" evidence="1">
    <location>
        <begin position="1"/>
        <end position="10"/>
    </location>
</feature>
<evidence type="ECO:0000256" key="1">
    <source>
        <dbReference type="SAM" id="MobiDB-lite"/>
    </source>
</evidence>
<feature type="compositionally biased region" description="Polar residues" evidence="1">
    <location>
        <begin position="47"/>
        <end position="56"/>
    </location>
</feature>
<keyword evidence="4" id="KW-1185">Reference proteome</keyword>
<feature type="region of interest" description="Disordered" evidence="1">
    <location>
        <begin position="340"/>
        <end position="401"/>
    </location>
</feature>
<feature type="region of interest" description="Disordered" evidence="1">
    <location>
        <begin position="1"/>
        <end position="81"/>
    </location>
</feature>
<feature type="compositionally biased region" description="Basic and acidic residues" evidence="1">
    <location>
        <begin position="364"/>
        <end position="384"/>
    </location>
</feature>
<feature type="region of interest" description="Disordered" evidence="1">
    <location>
        <begin position="257"/>
        <end position="308"/>
    </location>
</feature>
<dbReference type="PANTHER" id="PTHR31132:SF13">
    <property type="entry name" value="N-LYSINE METHYLTRANSFERASE"/>
    <property type="match status" value="1"/>
</dbReference>
<dbReference type="Proteomes" id="UP001497444">
    <property type="component" value="Chromosome 14"/>
</dbReference>
<feature type="compositionally biased region" description="Low complexity" evidence="1">
    <location>
        <begin position="340"/>
        <end position="352"/>
    </location>
</feature>
<feature type="compositionally biased region" description="Low complexity" evidence="1">
    <location>
        <begin position="57"/>
        <end position="67"/>
    </location>
</feature>
<dbReference type="Pfam" id="PF13266">
    <property type="entry name" value="DUF4057"/>
    <property type="match status" value="1"/>
</dbReference>
<evidence type="ECO:0000259" key="2">
    <source>
        <dbReference type="Pfam" id="PF13266"/>
    </source>
</evidence>
<dbReference type="EMBL" id="OZ020109">
    <property type="protein sequence ID" value="CAK9261433.1"/>
    <property type="molecule type" value="Genomic_DNA"/>
</dbReference>
<reference evidence="3" key="1">
    <citation type="submission" date="2024-02" db="EMBL/GenBank/DDBJ databases">
        <authorList>
            <consortium name="ELIXIR-Norway"/>
            <consortium name="Elixir Norway"/>
        </authorList>
    </citation>
    <scope>NUCLEOTIDE SEQUENCE</scope>
</reference>
<feature type="compositionally biased region" description="Gly residues" evidence="1">
    <location>
        <begin position="392"/>
        <end position="401"/>
    </location>
</feature>
<gene>
    <name evidence="3" type="ORF">CSSPJE1EN1_LOCUS6911</name>
</gene>
<accession>A0ABP0W695</accession>
<feature type="region of interest" description="Disordered" evidence="1">
    <location>
        <begin position="111"/>
        <end position="148"/>
    </location>
</feature>